<dbReference type="RefSeq" id="WP_269882296.1">
    <property type="nucleotide sequence ID" value="NZ_JAQAGZ010000009.1"/>
</dbReference>
<dbReference type="Pfam" id="PF10850">
    <property type="entry name" value="DUF2653"/>
    <property type="match status" value="1"/>
</dbReference>
<reference evidence="1 2" key="1">
    <citation type="submission" date="2022-12" db="EMBL/GenBank/DDBJ databases">
        <title>Draft genome sequence of Paenibacillus sp. dW9.</title>
        <authorList>
            <person name="Choi E.-W."/>
            <person name="Kim D.-U."/>
        </authorList>
    </citation>
    <scope>NUCLEOTIDE SEQUENCE [LARGE SCALE GENOMIC DNA]</scope>
    <source>
        <strain evidence="2">dW9</strain>
    </source>
</reference>
<gene>
    <name evidence="1" type="ORF">O9H85_15290</name>
</gene>
<sequence>MRILFDEQDLFDSVCVGIASRVNRGRVEGSEPHHVHDLKLYFDEHKGFSARGRFNYQEYYMNQQELIDAVALYMSSYYSYDSDRLLINLSWDEATRIFSAEIVVQR</sequence>
<proteinExistence type="predicted"/>
<accession>A0ABT4QAJ3</accession>
<dbReference type="Proteomes" id="UP001527882">
    <property type="component" value="Unassembled WGS sequence"/>
</dbReference>
<evidence type="ECO:0000313" key="2">
    <source>
        <dbReference type="Proteomes" id="UP001527882"/>
    </source>
</evidence>
<dbReference type="InterPro" id="IPR020516">
    <property type="entry name" value="Uncharacterised_YxcD"/>
</dbReference>
<comment type="caution">
    <text evidence="1">The sequence shown here is derived from an EMBL/GenBank/DDBJ whole genome shotgun (WGS) entry which is preliminary data.</text>
</comment>
<keyword evidence="2" id="KW-1185">Reference proteome</keyword>
<protein>
    <submittedName>
        <fullName evidence="1">DUF2653 family protein</fullName>
    </submittedName>
</protein>
<name>A0ABT4QAJ3_9BACL</name>
<organism evidence="1 2">
    <name type="scientific">Paenibacillus gyeongsangnamensis</name>
    <dbReference type="NCBI Taxonomy" id="3388067"/>
    <lineage>
        <taxon>Bacteria</taxon>
        <taxon>Bacillati</taxon>
        <taxon>Bacillota</taxon>
        <taxon>Bacilli</taxon>
        <taxon>Bacillales</taxon>
        <taxon>Paenibacillaceae</taxon>
        <taxon>Paenibacillus</taxon>
    </lineage>
</organism>
<dbReference type="EMBL" id="JAQAGZ010000009">
    <property type="protein sequence ID" value="MCZ8513772.1"/>
    <property type="molecule type" value="Genomic_DNA"/>
</dbReference>
<evidence type="ECO:0000313" key="1">
    <source>
        <dbReference type="EMBL" id="MCZ8513772.1"/>
    </source>
</evidence>